<proteinExistence type="predicted"/>
<dbReference type="EMBL" id="JARBJD010000002">
    <property type="protein sequence ID" value="KAK2964618.1"/>
    <property type="molecule type" value="Genomic_DNA"/>
</dbReference>
<name>A0ABQ9YLI4_9EUKA</name>
<keyword evidence="2" id="KW-0472">Membrane</keyword>
<feature type="region of interest" description="Disordered" evidence="1">
    <location>
        <begin position="214"/>
        <end position="255"/>
    </location>
</feature>
<keyword evidence="2" id="KW-0812">Transmembrane</keyword>
<gene>
    <name evidence="3" type="ORF">BLNAU_535</name>
</gene>
<keyword evidence="2" id="KW-1133">Transmembrane helix</keyword>
<sequence>MSMSLFLTQSLEVLWNVQTDKNCSGMIKHQNIEVPLSVYPEMEPINFLPKHTGFYNFTITSKNDPISFQQNLSISTPNYHNIGRHLRIRSSLAQNSPLIVVGVPGNATYCEFTVLDSPLKHVSIVLLSCLPTIVLVVVILLIPAFYSVATFSFYQCYYPCCVPPLVFQQSLQLMEQRKEVEFQERHPPSQRCPCSRRKRKVLSAEQMLNLMYEDNENSMEPLLDFSEDEEDHSEQLSMQDISTRTDNEEETDGHL</sequence>
<evidence type="ECO:0000313" key="4">
    <source>
        <dbReference type="Proteomes" id="UP001281761"/>
    </source>
</evidence>
<evidence type="ECO:0000256" key="2">
    <source>
        <dbReference type="SAM" id="Phobius"/>
    </source>
</evidence>
<feature type="transmembrane region" description="Helical" evidence="2">
    <location>
        <begin position="124"/>
        <end position="146"/>
    </location>
</feature>
<dbReference type="Proteomes" id="UP001281761">
    <property type="component" value="Unassembled WGS sequence"/>
</dbReference>
<organism evidence="3 4">
    <name type="scientific">Blattamonas nauphoetae</name>
    <dbReference type="NCBI Taxonomy" id="2049346"/>
    <lineage>
        <taxon>Eukaryota</taxon>
        <taxon>Metamonada</taxon>
        <taxon>Preaxostyla</taxon>
        <taxon>Oxymonadida</taxon>
        <taxon>Blattamonas</taxon>
    </lineage>
</organism>
<accession>A0ABQ9YLI4</accession>
<protein>
    <submittedName>
        <fullName evidence="3">Uncharacterized protein</fullName>
    </submittedName>
</protein>
<evidence type="ECO:0000256" key="1">
    <source>
        <dbReference type="SAM" id="MobiDB-lite"/>
    </source>
</evidence>
<comment type="caution">
    <text evidence="3">The sequence shown here is derived from an EMBL/GenBank/DDBJ whole genome shotgun (WGS) entry which is preliminary data.</text>
</comment>
<feature type="compositionally biased region" description="Polar residues" evidence="1">
    <location>
        <begin position="235"/>
        <end position="244"/>
    </location>
</feature>
<reference evidence="3 4" key="1">
    <citation type="journal article" date="2022" name="bioRxiv">
        <title>Genomics of Preaxostyla Flagellates Illuminates Evolutionary Transitions and the Path Towards Mitochondrial Loss.</title>
        <authorList>
            <person name="Novak L.V.F."/>
            <person name="Treitli S.C."/>
            <person name="Pyrih J."/>
            <person name="Halakuc P."/>
            <person name="Pipaliya S.V."/>
            <person name="Vacek V."/>
            <person name="Brzon O."/>
            <person name="Soukal P."/>
            <person name="Eme L."/>
            <person name="Dacks J.B."/>
            <person name="Karnkowska A."/>
            <person name="Elias M."/>
            <person name="Hampl V."/>
        </authorList>
    </citation>
    <scope>NUCLEOTIDE SEQUENCE [LARGE SCALE GENOMIC DNA]</scope>
    <source>
        <strain evidence="3">NAU3</strain>
        <tissue evidence="3">Gut</tissue>
    </source>
</reference>
<evidence type="ECO:0000313" key="3">
    <source>
        <dbReference type="EMBL" id="KAK2964618.1"/>
    </source>
</evidence>
<keyword evidence="4" id="KW-1185">Reference proteome</keyword>